<dbReference type="OrthoDB" id="9813435at2"/>
<dbReference type="CDD" id="cd04056">
    <property type="entry name" value="Peptidases_S53"/>
    <property type="match status" value="1"/>
</dbReference>
<dbReference type="GO" id="GO:0004252">
    <property type="term" value="F:serine-type endopeptidase activity"/>
    <property type="evidence" value="ECO:0007669"/>
    <property type="project" value="InterPro"/>
</dbReference>
<feature type="signal peptide" evidence="6">
    <location>
        <begin position="1"/>
        <end position="39"/>
    </location>
</feature>
<feature type="domain" description="Peptidase S53" evidence="7">
    <location>
        <begin position="101"/>
        <end position="431"/>
    </location>
</feature>
<evidence type="ECO:0000259" key="7">
    <source>
        <dbReference type="PROSITE" id="PS51695"/>
    </source>
</evidence>
<dbReference type="Pfam" id="PF13620">
    <property type="entry name" value="CarboxypepD_reg"/>
    <property type="match status" value="1"/>
</dbReference>
<dbReference type="PROSITE" id="PS00138">
    <property type="entry name" value="SUBTILASE_SER"/>
    <property type="match status" value="1"/>
</dbReference>
<dbReference type="PANTHER" id="PTHR45632">
    <property type="entry name" value="LD33804P"/>
    <property type="match status" value="1"/>
</dbReference>
<dbReference type="SUPFAM" id="SSF52743">
    <property type="entry name" value="Subtilisin-like"/>
    <property type="match status" value="1"/>
</dbReference>
<keyword evidence="6" id="KW-0732">Signal</keyword>
<reference evidence="8 9" key="1">
    <citation type="submission" date="2019-02" db="EMBL/GenBank/DDBJ databases">
        <title>Sequencing the genomes of 1000 actinobacteria strains.</title>
        <authorList>
            <person name="Klenk H.-P."/>
        </authorList>
    </citation>
    <scope>NUCLEOTIDE SEQUENCE [LARGE SCALE GENOMIC DNA]</scope>
    <source>
        <strain evidence="8 9">DSM 45888</strain>
    </source>
</reference>
<accession>A0A4Q7UPQ3</accession>
<protein>
    <submittedName>
        <fullName evidence="8">Kelch motif protein</fullName>
    </submittedName>
</protein>
<dbReference type="Proteomes" id="UP000293781">
    <property type="component" value="Unassembled WGS sequence"/>
</dbReference>
<dbReference type="Pfam" id="PF24981">
    <property type="entry name" value="Beta-prop_ATRN-LZTR1"/>
    <property type="match status" value="1"/>
</dbReference>
<dbReference type="InterPro" id="IPR036852">
    <property type="entry name" value="Peptidase_S8/S53_dom_sf"/>
</dbReference>
<dbReference type="InterPro" id="IPR006652">
    <property type="entry name" value="Kelch_1"/>
</dbReference>
<dbReference type="InterPro" id="IPR056737">
    <property type="entry name" value="Beta-prop_ATRN-MKLN-like"/>
</dbReference>
<comment type="caution">
    <text evidence="8">The sequence shown here is derived from an EMBL/GenBank/DDBJ whole genome shotgun (WGS) entry which is preliminary data.</text>
</comment>
<keyword evidence="3" id="KW-0677">Repeat</keyword>
<dbReference type="RefSeq" id="WP_130407916.1">
    <property type="nucleotide sequence ID" value="NZ_SHKK01000001.1"/>
</dbReference>
<dbReference type="Pfam" id="PF00082">
    <property type="entry name" value="Peptidase_S8"/>
    <property type="match status" value="1"/>
</dbReference>
<sequence>MVGRLRRRQTPRVLLRGLVAAVTLSLLATGPLPVAAAQAAPTPAPSPSADWDALRYTPASCNTATAAEAGTDGPWARCFAVGLSSQDSQRRLKTTSPPPGALGPDDIKSAYRLPSGGDGQTVAIVGAFGYAAAEADLAVFRAHYGLPPCTTANGCFRKVDQYGGTNYPVEDEGWSIEAALDLDAVSSACPKCNILLVQADDNGGENLGRAVDTAARLGAVAISNSYGVPGEKYYQGYFAAHYDHPGVVITVASGDIGNVQSYPATHPNVVSVGGTLLTRDPSSPRGWSETAWSAAGSGCSRYEARPAYQADIDTRCDDKRASADISATAAPESGLAVYNTLGQAGWAQWGGTSLAAPLVAAMYALAGDPVPGTYPVTYPYRKDKAAGLFDITEGSNGYCGDLRCNAGPGWDGPTGLGSPNGVSALTLGVAGEVSGTVKSGTNAYGKPEGPLAGVPVIATDSTGATYRAVTDDKGRYRLFAPAGSYDLAATEFGYQAPTSSRVTVAAGTSVTRNLTMTAVETRHLTGVVSDASGHGWPIYAKIAIDGYPGGSVFTDPYTGRYDVELPVGSYTLRVSPVDMPGYVTSTVSATIGAGSSGAASDIRKNVKLAIDASTCAAPGYAWDYQGVSTDFTGWASGPKDGWRVTDESASGQTWRFDDIGRQGNLTGGTGEFASINTWAQFGNLDSTLVTPSLDLRGITNPVVGFDTDFGSSSYGVQKGFVELSLDNGATWKEAYRFPDVPVRGHLEIPIPQAAGKAGVQARFRYQGSFSYWWQLDNAFVGRRTCAAVPGGIIAGQIRDDNTGGALVGATVSAGTDLAAKATSVDTTDDSALDDGFYWLFAAGDGQVPMTVTGLRYADAKGKLKVKVDRVVQRDWRLESGRLSVDESELSFSVKPGRSATREVRLTNEGARPLTVRLVEQDRGYTSDAKLVAARSGESPAQQVGDGSAWVTMPDLPMPAADNLVAENDGAVYSVGGSSYEYTLREGWAFDPQARAWKRIADLPEPRTAAVGGFVDGKLYVAGGLSPLGETVTTTYAYDPMTNTWSRRADLPKGTYNGAAVSLDGKLYVVAGCADGRCDPPSQRVYRYDPDVDRWVSLADYPEGVALQACGAIGDGLICAGGYLPARRDATAGAYRYFPESNTWVPTTGLPVSGYGMTAASVNGKLRIMGGIYGSATSAQVRELDPATGLWSRLPDLPHPGARGGAACGTFQVGGLDSEGDLSASVYQLPGGGSCIRGTDVSWLSANKTELTIPAGRTVTVRVSAAVPAIAGNGEHAARLAFETDTPYRTEPVAVVLKTR</sequence>
<dbReference type="SUPFAM" id="SSF49452">
    <property type="entry name" value="Starch-binding domain-like"/>
    <property type="match status" value="1"/>
</dbReference>
<dbReference type="SUPFAM" id="SSF117281">
    <property type="entry name" value="Kelch motif"/>
    <property type="match status" value="1"/>
</dbReference>
<keyword evidence="5" id="KW-0720">Serine protease</keyword>
<dbReference type="InterPro" id="IPR023828">
    <property type="entry name" value="Peptidase_S8_Ser-AS"/>
</dbReference>
<feature type="chain" id="PRO_5039498911" evidence="6">
    <location>
        <begin position="40"/>
        <end position="1299"/>
    </location>
</feature>
<dbReference type="EMBL" id="SHKK01000001">
    <property type="protein sequence ID" value="RZT83004.1"/>
    <property type="molecule type" value="Genomic_DNA"/>
</dbReference>
<dbReference type="Gene3D" id="2.120.10.80">
    <property type="entry name" value="Kelch-type beta propeller"/>
    <property type="match status" value="2"/>
</dbReference>
<organism evidence="8 9">
    <name type="scientific">Micromonospora violae</name>
    <dbReference type="NCBI Taxonomy" id="1278207"/>
    <lineage>
        <taxon>Bacteria</taxon>
        <taxon>Bacillati</taxon>
        <taxon>Actinomycetota</taxon>
        <taxon>Actinomycetes</taxon>
        <taxon>Micromonosporales</taxon>
        <taxon>Micromonosporaceae</taxon>
        <taxon>Micromonospora</taxon>
    </lineage>
</organism>
<dbReference type="InterPro" id="IPR030400">
    <property type="entry name" value="Sedolisin_dom"/>
</dbReference>
<proteinExistence type="predicted"/>
<evidence type="ECO:0000256" key="1">
    <source>
        <dbReference type="ARBA" id="ARBA00022441"/>
    </source>
</evidence>
<dbReference type="InterPro" id="IPR013784">
    <property type="entry name" value="Carb-bd-like_fold"/>
</dbReference>
<evidence type="ECO:0000313" key="9">
    <source>
        <dbReference type="Proteomes" id="UP000293781"/>
    </source>
</evidence>
<name>A0A4Q7UPQ3_9ACTN</name>
<dbReference type="SMART" id="SM00612">
    <property type="entry name" value="Kelch"/>
    <property type="match status" value="5"/>
</dbReference>
<evidence type="ECO:0000256" key="2">
    <source>
        <dbReference type="ARBA" id="ARBA00022670"/>
    </source>
</evidence>
<evidence type="ECO:0000256" key="3">
    <source>
        <dbReference type="ARBA" id="ARBA00022737"/>
    </source>
</evidence>
<keyword evidence="2" id="KW-0645">Protease</keyword>
<evidence type="ECO:0000313" key="8">
    <source>
        <dbReference type="EMBL" id="RZT83004.1"/>
    </source>
</evidence>
<keyword evidence="9" id="KW-1185">Reference proteome</keyword>
<dbReference type="Gene3D" id="3.40.50.200">
    <property type="entry name" value="Peptidase S8/S53 domain"/>
    <property type="match status" value="1"/>
</dbReference>
<evidence type="ECO:0000256" key="6">
    <source>
        <dbReference type="SAM" id="SignalP"/>
    </source>
</evidence>
<evidence type="ECO:0000256" key="5">
    <source>
        <dbReference type="ARBA" id="ARBA00022825"/>
    </source>
</evidence>
<dbReference type="Gene3D" id="2.60.40.1120">
    <property type="entry name" value="Carboxypeptidase-like, regulatory domain"/>
    <property type="match status" value="3"/>
</dbReference>
<dbReference type="PROSITE" id="PS51695">
    <property type="entry name" value="SEDOLISIN"/>
    <property type="match status" value="1"/>
</dbReference>
<evidence type="ECO:0000256" key="4">
    <source>
        <dbReference type="ARBA" id="ARBA00022801"/>
    </source>
</evidence>
<dbReference type="GO" id="GO:0006508">
    <property type="term" value="P:proteolysis"/>
    <property type="evidence" value="ECO:0007669"/>
    <property type="project" value="UniProtKB-KW"/>
</dbReference>
<keyword evidence="1" id="KW-0880">Kelch repeat</keyword>
<dbReference type="InterPro" id="IPR015915">
    <property type="entry name" value="Kelch-typ_b-propeller"/>
</dbReference>
<keyword evidence="4" id="KW-0378">Hydrolase</keyword>
<dbReference type="GO" id="GO:0030246">
    <property type="term" value="F:carbohydrate binding"/>
    <property type="evidence" value="ECO:0007669"/>
    <property type="project" value="InterPro"/>
</dbReference>
<dbReference type="Gene3D" id="2.60.120.260">
    <property type="entry name" value="Galactose-binding domain-like"/>
    <property type="match status" value="1"/>
</dbReference>
<gene>
    <name evidence="8" type="ORF">EV382_6324</name>
</gene>
<dbReference type="InterPro" id="IPR000209">
    <property type="entry name" value="Peptidase_S8/S53_dom"/>
</dbReference>